<dbReference type="Gene3D" id="1.20.1280.50">
    <property type="match status" value="1"/>
</dbReference>
<dbReference type="InterPro" id="IPR036047">
    <property type="entry name" value="F-box-like_dom_sf"/>
</dbReference>
<organism evidence="2 3">
    <name type="scientific">Pristionchus entomophagus</name>
    <dbReference type="NCBI Taxonomy" id="358040"/>
    <lineage>
        <taxon>Eukaryota</taxon>
        <taxon>Metazoa</taxon>
        <taxon>Ecdysozoa</taxon>
        <taxon>Nematoda</taxon>
        <taxon>Chromadorea</taxon>
        <taxon>Rhabditida</taxon>
        <taxon>Rhabditina</taxon>
        <taxon>Diplogasteromorpha</taxon>
        <taxon>Diplogasteroidea</taxon>
        <taxon>Neodiplogasteridae</taxon>
        <taxon>Pristionchus</taxon>
    </lineage>
</organism>
<feature type="domain" description="F-box" evidence="1">
    <location>
        <begin position="1"/>
        <end position="53"/>
    </location>
</feature>
<comment type="caution">
    <text evidence="2">The sequence shown here is derived from an EMBL/GenBank/DDBJ whole genome shotgun (WGS) entry which is preliminary data.</text>
</comment>
<dbReference type="SUPFAM" id="SSF81383">
    <property type="entry name" value="F-box domain"/>
    <property type="match status" value="1"/>
</dbReference>
<dbReference type="InterPro" id="IPR001810">
    <property type="entry name" value="F-box_dom"/>
</dbReference>
<feature type="non-terminal residue" evidence="2">
    <location>
        <position position="1"/>
    </location>
</feature>
<dbReference type="Proteomes" id="UP001432027">
    <property type="component" value="Unassembled WGS sequence"/>
</dbReference>
<sequence>QMSSAKLPAELWHHILSFCDHPSECALSRVSRRLSGIVSDKNAFALGKCWRNGITLPCYLLALSSDNADLPLDVTLLMAHNPFGGWFSPHPSTVRGFEMAENEGGKQTFSSQWKTGDEMERGTIEFAVEYESIGIPRWIIDGIRPMIAVSAVLQRSDGSSKGPRVAATMGVWRLDGLSQLGVFTSQESIRMGVCSVANGQGESRFEVVLDSEGSVHGHPALGGSDGLIITFSTRNDVRISDVQLRFDLPDGIPAQFFDCLAESRALRKSRVITGAKNCFDMELLGLYP</sequence>
<gene>
    <name evidence="2" type="ORF">PENTCL1PPCAC_1557</name>
</gene>
<evidence type="ECO:0000259" key="1">
    <source>
        <dbReference type="PROSITE" id="PS50181"/>
    </source>
</evidence>
<keyword evidence="3" id="KW-1185">Reference proteome</keyword>
<dbReference type="EMBL" id="BTSX01000001">
    <property type="protein sequence ID" value="GMS79382.1"/>
    <property type="molecule type" value="Genomic_DNA"/>
</dbReference>
<proteinExistence type="predicted"/>
<accession>A0AAV5SAI4</accession>
<protein>
    <recommendedName>
        <fullName evidence="1">F-box domain-containing protein</fullName>
    </recommendedName>
</protein>
<reference evidence="2" key="1">
    <citation type="submission" date="2023-10" db="EMBL/GenBank/DDBJ databases">
        <title>Genome assembly of Pristionchus species.</title>
        <authorList>
            <person name="Yoshida K."/>
            <person name="Sommer R.J."/>
        </authorList>
    </citation>
    <scope>NUCLEOTIDE SEQUENCE</scope>
    <source>
        <strain evidence="2">RS0144</strain>
    </source>
</reference>
<dbReference type="PROSITE" id="PS50181">
    <property type="entry name" value="FBOX"/>
    <property type="match status" value="1"/>
</dbReference>
<dbReference type="Pfam" id="PF00646">
    <property type="entry name" value="F-box"/>
    <property type="match status" value="1"/>
</dbReference>
<dbReference type="AlphaFoldDB" id="A0AAV5SAI4"/>
<name>A0AAV5SAI4_9BILA</name>
<evidence type="ECO:0000313" key="3">
    <source>
        <dbReference type="Proteomes" id="UP001432027"/>
    </source>
</evidence>
<evidence type="ECO:0000313" key="2">
    <source>
        <dbReference type="EMBL" id="GMS79382.1"/>
    </source>
</evidence>